<evidence type="ECO:0000313" key="2">
    <source>
        <dbReference type="EMBL" id="ODR44686.1"/>
    </source>
</evidence>
<dbReference type="InterPro" id="IPR000182">
    <property type="entry name" value="GNAT_dom"/>
</dbReference>
<dbReference type="Pfam" id="PF00583">
    <property type="entry name" value="Acetyltransf_1"/>
    <property type="match status" value="1"/>
</dbReference>
<dbReference type="PROSITE" id="PS51186">
    <property type="entry name" value="GNAT"/>
    <property type="match status" value="1"/>
</dbReference>
<keyword evidence="5" id="KW-1185">Reference proteome</keyword>
<dbReference type="EMBL" id="MEHD01000008">
    <property type="protein sequence ID" value="ODR61124.1"/>
    <property type="molecule type" value="Genomic_DNA"/>
</dbReference>
<evidence type="ECO:0000313" key="4">
    <source>
        <dbReference type="Proteomes" id="UP000094271"/>
    </source>
</evidence>
<comment type="caution">
    <text evidence="2">The sequence shown here is derived from an EMBL/GenBank/DDBJ whole genome shotgun (WGS) entry which is preliminary data.</text>
</comment>
<sequence length="163" mass="18732">MVMEIREVGDGNAKKEICDTVLHRLSEWFGIEESIAEYVSQVEEMPFYGVYDGERPVGFLAVKIHNAFTAEVCVMGILKEYHRMGIGSELMERAEGYCQQKGLVYLTVKTLDGSVDFEPYERTRRFYEKMGFIPLEVFPLLWDEANPCLFLAKHLACSQENRG</sequence>
<evidence type="ECO:0000313" key="3">
    <source>
        <dbReference type="EMBL" id="ODR61124.1"/>
    </source>
</evidence>
<evidence type="ECO:0000259" key="1">
    <source>
        <dbReference type="PROSITE" id="PS51186"/>
    </source>
</evidence>
<dbReference type="GO" id="GO:0016747">
    <property type="term" value="F:acyltransferase activity, transferring groups other than amino-acyl groups"/>
    <property type="evidence" value="ECO:0007669"/>
    <property type="project" value="InterPro"/>
</dbReference>
<reference evidence="2 4" key="2">
    <citation type="submission" date="2016-08" db="EMBL/GenBank/DDBJ databases">
        <authorList>
            <person name="Seilhamer J.J."/>
        </authorList>
    </citation>
    <scope>NUCLEOTIDE SEQUENCE [LARGE SCALE GENOMIC DNA]</scope>
    <source>
        <strain evidence="2 4">NML150140-1</strain>
    </source>
</reference>
<dbReference type="Proteomes" id="UP000094869">
    <property type="component" value="Unassembled WGS sequence"/>
</dbReference>
<accession>A0A1E3UC97</accession>
<evidence type="ECO:0000313" key="5">
    <source>
        <dbReference type="Proteomes" id="UP000094869"/>
    </source>
</evidence>
<dbReference type="CDD" id="cd04301">
    <property type="entry name" value="NAT_SF"/>
    <property type="match status" value="1"/>
</dbReference>
<name>A0A1E3UC97_9FIRM</name>
<protein>
    <recommendedName>
        <fullName evidence="1">N-acetyltransferase domain-containing protein</fullName>
    </recommendedName>
</protein>
<dbReference type="Proteomes" id="UP000094271">
    <property type="component" value="Unassembled WGS sequence"/>
</dbReference>
<dbReference type="AlphaFoldDB" id="A0A1E3UC97"/>
<feature type="domain" description="N-acetyltransferase" evidence="1">
    <location>
        <begin position="3"/>
        <end position="156"/>
    </location>
</feature>
<dbReference type="SUPFAM" id="SSF55729">
    <property type="entry name" value="Acyl-CoA N-acyltransferases (Nat)"/>
    <property type="match status" value="1"/>
</dbReference>
<organism evidence="2 4">
    <name type="scientific">Eisenbergiella tayi</name>
    <dbReference type="NCBI Taxonomy" id="1432052"/>
    <lineage>
        <taxon>Bacteria</taxon>
        <taxon>Bacillati</taxon>
        <taxon>Bacillota</taxon>
        <taxon>Clostridia</taxon>
        <taxon>Lachnospirales</taxon>
        <taxon>Lachnospiraceae</taxon>
        <taxon>Eisenbergiella</taxon>
    </lineage>
</organism>
<dbReference type="Gene3D" id="3.40.630.30">
    <property type="match status" value="1"/>
</dbReference>
<reference evidence="3 5" key="1">
    <citation type="submission" date="2016-08" db="EMBL/GenBank/DDBJ databases">
        <title>Characterization of Isolates of Eisenbergiella tayi Derived from Blood Cultures, Using Whole Genome Sequencing.</title>
        <authorList>
            <person name="Bernier A.-M."/>
            <person name="Burdz T."/>
            <person name="Wiebe D."/>
            <person name="Bernard K."/>
        </authorList>
    </citation>
    <scope>NUCLEOTIDE SEQUENCE [LARGE SCALE GENOMIC DNA]</scope>
    <source>
        <strain evidence="3 5">NML120146</strain>
    </source>
</reference>
<dbReference type="EMBL" id="MEHA01000029">
    <property type="protein sequence ID" value="ODR44686.1"/>
    <property type="molecule type" value="Genomic_DNA"/>
</dbReference>
<gene>
    <name evidence="2" type="ORF">BEI59_27870</name>
    <name evidence="3" type="ORF">BEI63_02745</name>
</gene>
<proteinExistence type="predicted"/>
<dbReference type="InterPro" id="IPR016181">
    <property type="entry name" value="Acyl_CoA_acyltransferase"/>
</dbReference>